<evidence type="ECO:0000256" key="8">
    <source>
        <dbReference type="HAMAP-Rule" id="MF_00127"/>
    </source>
</evidence>
<dbReference type="InterPro" id="IPR041715">
    <property type="entry name" value="HisRS-like_core"/>
</dbReference>
<dbReference type="EC" id="6.1.1.21" evidence="8"/>
<name>A0A1F5R7E9_9BACT</name>
<organism evidence="11 12">
    <name type="scientific">Candidatus Edwardsbacteria bacterium GWF2_54_11</name>
    <dbReference type="NCBI Taxonomy" id="1817851"/>
    <lineage>
        <taxon>Bacteria</taxon>
        <taxon>Candidatus Edwardsiibacteriota</taxon>
    </lineage>
</organism>
<evidence type="ECO:0000256" key="6">
    <source>
        <dbReference type="ARBA" id="ARBA00023146"/>
    </source>
</evidence>
<dbReference type="PANTHER" id="PTHR43707:SF1">
    <property type="entry name" value="HISTIDINE--TRNA LIGASE, MITOCHONDRIAL-RELATED"/>
    <property type="match status" value="1"/>
</dbReference>
<keyword evidence="5 8" id="KW-0648">Protein biosynthesis</keyword>
<comment type="catalytic activity">
    <reaction evidence="7 8">
        <text>tRNA(His) + L-histidine + ATP = L-histidyl-tRNA(His) + AMP + diphosphate + H(+)</text>
        <dbReference type="Rhea" id="RHEA:17313"/>
        <dbReference type="Rhea" id="RHEA-COMP:9665"/>
        <dbReference type="Rhea" id="RHEA-COMP:9689"/>
        <dbReference type="ChEBI" id="CHEBI:15378"/>
        <dbReference type="ChEBI" id="CHEBI:30616"/>
        <dbReference type="ChEBI" id="CHEBI:33019"/>
        <dbReference type="ChEBI" id="CHEBI:57595"/>
        <dbReference type="ChEBI" id="CHEBI:78442"/>
        <dbReference type="ChEBI" id="CHEBI:78527"/>
        <dbReference type="ChEBI" id="CHEBI:456215"/>
        <dbReference type="EC" id="6.1.1.21"/>
    </reaction>
</comment>
<dbReference type="Gene3D" id="3.30.930.10">
    <property type="entry name" value="Bira Bifunctional Protein, Domain 2"/>
    <property type="match status" value="1"/>
</dbReference>
<protein>
    <recommendedName>
        <fullName evidence="8">Histidine--tRNA ligase</fullName>
        <ecNumber evidence="8">6.1.1.21</ecNumber>
    </recommendedName>
    <alternativeName>
        <fullName evidence="8">Histidyl-tRNA synthetase</fullName>
        <shortName evidence="8">HisRS</shortName>
    </alternativeName>
</protein>
<dbReference type="GO" id="GO:0006427">
    <property type="term" value="P:histidyl-tRNA aminoacylation"/>
    <property type="evidence" value="ECO:0007669"/>
    <property type="project" value="UniProtKB-UniRule"/>
</dbReference>
<evidence type="ECO:0000256" key="1">
    <source>
        <dbReference type="ARBA" id="ARBA00008226"/>
    </source>
</evidence>
<evidence type="ECO:0000313" key="11">
    <source>
        <dbReference type="EMBL" id="OGF10385.1"/>
    </source>
</evidence>
<feature type="binding site" evidence="9">
    <location>
        <begin position="81"/>
        <end position="83"/>
    </location>
    <ligand>
        <name>L-histidine</name>
        <dbReference type="ChEBI" id="CHEBI:57595"/>
    </ligand>
</feature>
<feature type="domain" description="Aminoacyl-transfer RNA synthetases class-II family profile" evidence="10">
    <location>
        <begin position="1"/>
        <end position="320"/>
    </location>
</feature>
<dbReference type="InterPro" id="IPR045864">
    <property type="entry name" value="aa-tRNA-synth_II/BPL/LPL"/>
</dbReference>
<dbReference type="InterPro" id="IPR015807">
    <property type="entry name" value="His-tRNA-ligase"/>
</dbReference>
<feature type="binding site" evidence="9">
    <location>
        <position position="130"/>
    </location>
    <ligand>
        <name>L-histidine</name>
        <dbReference type="ChEBI" id="CHEBI:57595"/>
    </ligand>
</feature>
<comment type="subunit">
    <text evidence="8">Homodimer.</text>
</comment>
<evidence type="ECO:0000256" key="7">
    <source>
        <dbReference type="ARBA" id="ARBA00047639"/>
    </source>
</evidence>
<dbReference type="CDD" id="cd00859">
    <property type="entry name" value="HisRS_anticodon"/>
    <property type="match status" value="1"/>
</dbReference>
<dbReference type="SUPFAM" id="SSF55681">
    <property type="entry name" value="Class II aaRS and biotin synthetases"/>
    <property type="match status" value="1"/>
</dbReference>
<dbReference type="InterPro" id="IPR004516">
    <property type="entry name" value="HisRS/HisZ"/>
</dbReference>
<comment type="similarity">
    <text evidence="1 8">Belongs to the class-II aminoacyl-tRNA synthetase family.</text>
</comment>
<keyword evidence="8" id="KW-0963">Cytoplasm</keyword>
<keyword evidence="2 8" id="KW-0436">Ligase</keyword>
<keyword evidence="3 8" id="KW-0547">Nucleotide-binding</keyword>
<dbReference type="PROSITE" id="PS50862">
    <property type="entry name" value="AA_TRNA_LIGASE_II"/>
    <property type="match status" value="1"/>
</dbReference>
<evidence type="ECO:0000256" key="9">
    <source>
        <dbReference type="PIRSR" id="PIRSR001549-1"/>
    </source>
</evidence>
<keyword evidence="4 8" id="KW-0067">ATP-binding</keyword>
<dbReference type="Pfam" id="PF03129">
    <property type="entry name" value="HGTP_anticodon"/>
    <property type="match status" value="1"/>
</dbReference>
<dbReference type="PIRSF" id="PIRSF001549">
    <property type="entry name" value="His-tRNA_synth"/>
    <property type="match status" value="1"/>
</dbReference>
<sequence>MKFQASKGTYDVMPDQVHIWQHIETVIREQARLYGFKEIRTPVFEDTALFVKGTGDTTDIVQKEMYTFTDKGQRSITLRPEGTPPVLRALIEHNSLKEQPCVKVFYLAPMFRYERPQAGRMRQHTQFGAEIVGTDSPVADVEAIALLFFTLQKLGLGGLSLRLNSLGCSQCRPLYRQKLMDHFKPLLPELCDNCQDRYGRNPLRILDCKVDQAKFKDVPEMKDFLCGDCKTHFQTVQDRLKDLDIPFTLDKNLVRGLDYYTRTAFEVVSQHLGAQDALGGGGRYDGLMEELGGDPAPGVGFGSGLERYVLALKNQGVNLPPEKRPDVYIATLGDEAVKKGSLLCAQLRQKGLACEQELLGRSLKAQLREAGRLNARYVALIGEDEIRKGVVTLKDMDGHSQTEVAFDELVNNVPKYCQCE</sequence>
<dbReference type="InterPro" id="IPR033656">
    <property type="entry name" value="HisRS_anticodon"/>
</dbReference>
<evidence type="ECO:0000259" key="10">
    <source>
        <dbReference type="PROSITE" id="PS50862"/>
    </source>
</evidence>
<feature type="binding site" evidence="9">
    <location>
        <position position="126"/>
    </location>
    <ligand>
        <name>L-histidine</name>
        <dbReference type="ChEBI" id="CHEBI:57595"/>
    </ligand>
</feature>
<dbReference type="NCBIfam" id="TIGR00442">
    <property type="entry name" value="hisS"/>
    <property type="match status" value="1"/>
</dbReference>
<feature type="binding site" evidence="9">
    <location>
        <position position="112"/>
    </location>
    <ligand>
        <name>L-histidine</name>
        <dbReference type="ChEBI" id="CHEBI:57595"/>
    </ligand>
</feature>
<proteinExistence type="inferred from homology"/>
<dbReference type="PANTHER" id="PTHR43707">
    <property type="entry name" value="HISTIDYL-TRNA SYNTHETASE"/>
    <property type="match status" value="1"/>
</dbReference>
<dbReference type="CDD" id="cd00773">
    <property type="entry name" value="HisRS-like_core"/>
    <property type="match status" value="1"/>
</dbReference>
<feature type="binding site" evidence="9">
    <location>
        <begin position="259"/>
        <end position="260"/>
    </location>
    <ligand>
        <name>L-histidine</name>
        <dbReference type="ChEBI" id="CHEBI:57595"/>
    </ligand>
</feature>
<keyword evidence="6 8" id="KW-0030">Aminoacyl-tRNA synthetase</keyword>
<dbReference type="Pfam" id="PF13393">
    <property type="entry name" value="tRNA-synt_His"/>
    <property type="match status" value="2"/>
</dbReference>
<dbReference type="GO" id="GO:0005524">
    <property type="term" value="F:ATP binding"/>
    <property type="evidence" value="ECO:0007669"/>
    <property type="project" value="UniProtKB-UniRule"/>
</dbReference>
<comment type="subcellular location">
    <subcellularLocation>
        <location evidence="8">Cytoplasm</location>
    </subcellularLocation>
</comment>
<comment type="caution">
    <text evidence="11">The sequence shown here is derived from an EMBL/GenBank/DDBJ whole genome shotgun (WGS) entry which is preliminary data.</text>
</comment>
<evidence type="ECO:0000256" key="3">
    <source>
        <dbReference type="ARBA" id="ARBA00022741"/>
    </source>
</evidence>
<feature type="binding site" evidence="9">
    <location>
        <position position="255"/>
    </location>
    <ligand>
        <name>L-histidine</name>
        <dbReference type="ChEBI" id="CHEBI:57595"/>
    </ligand>
</feature>
<dbReference type="GO" id="GO:0005737">
    <property type="term" value="C:cytoplasm"/>
    <property type="evidence" value="ECO:0007669"/>
    <property type="project" value="UniProtKB-SubCell"/>
</dbReference>
<dbReference type="InterPro" id="IPR036621">
    <property type="entry name" value="Anticodon-bd_dom_sf"/>
</dbReference>
<evidence type="ECO:0000256" key="4">
    <source>
        <dbReference type="ARBA" id="ARBA00022840"/>
    </source>
</evidence>
<accession>A0A1F5R7E9</accession>
<dbReference type="HAMAP" id="MF_00127">
    <property type="entry name" value="His_tRNA_synth"/>
    <property type="match status" value="1"/>
</dbReference>
<dbReference type="AlphaFoldDB" id="A0A1F5R7E9"/>
<dbReference type="Proteomes" id="UP000177230">
    <property type="component" value="Unassembled WGS sequence"/>
</dbReference>
<gene>
    <name evidence="8" type="primary">hisS</name>
    <name evidence="11" type="ORF">A2024_02550</name>
</gene>
<dbReference type="InterPro" id="IPR004154">
    <property type="entry name" value="Anticodon-bd"/>
</dbReference>
<dbReference type="EMBL" id="MFFM01000039">
    <property type="protein sequence ID" value="OGF10385.1"/>
    <property type="molecule type" value="Genomic_DNA"/>
</dbReference>
<evidence type="ECO:0000313" key="12">
    <source>
        <dbReference type="Proteomes" id="UP000177230"/>
    </source>
</evidence>
<reference evidence="11 12" key="1">
    <citation type="journal article" date="2016" name="Nat. Commun.">
        <title>Thousands of microbial genomes shed light on interconnected biogeochemical processes in an aquifer system.</title>
        <authorList>
            <person name="Anantharaman K."/>
            <person name="Brown C.T."/>
            <person name="Hug L.A."/>
            <person name="Sharon I."/>
            <person name="Castelle C.J."/>
            <person name="Probst A.J."/>
            <person name="Thomas B.C."/>
            <person name="Singh A."/>
            <person name="Wilkins M.J."/>
            <person name="Karaoz U."/>
            <person name="Brodie E.L."/>
            <person name="Williams K.H."/>
            <person name="Hubbard S.S."/>
            <person name="Banfield J.F."/>
        </authorList>
    </citation>
    <scope>NUCLEOTIDE SEQUENCE [LARGE SCALE GENOMIC DNA]</scope>
</reference>
<dbReference type="InterPro" id="IPR006195">
    <property type="entry name" value="aa-tRNA-synth_II"/>
</dbReference>
<dbReference type="Gene3D" id="3.40.50.800">
    <property type="entry name" value="Anticodon-binding domain"/>
    <property type="match status" value="1"/>
</dbReference>
<evidence type="ECO:0000256" key="5">
    <source>
        <dbReference type="ARBA" id="ARBA00022917"/>
    </source>
</evidence>
<dbReference type="SUPFAM" id="SSF52954">
    <property type="entry name" value="Class II aaRS ABD-related"/>
    <property type="match status" value="1"/>
</dbReference>
<evidence type="ECO:0000256" key="2">
    <source>
        <dbReference type="ARBA" id="ARBA00022598"/>
    </source>
</evidence>
<dbReference type="GO" id="GO:0004821">
    <property type="term" value="F:histidine-tRNA ligase activity"/>
    <property type="evidence" value="ECO:0007669"/>
    <property type="project" value="UniProtKB-UniRule"/>
</dbReference>